<evidence type="ECO:0000313" key="1">
    <source>
        <dbReference type="EMBL" id="SFB07484.1"/>
    </source>
</evidence>
<dbReference type="EMBL" id="FOJW01000006">
    <property type="protein sequence ID" value="SFB07484.1"/>
    <property type="molecule type" value="Genomic_DNA"/>
</dbReference>
<organism evidence="1 2">
    <name type="scientific">Lentibacillus halodurans</name>
    <dbReference type="NCBI Taxonomy" id="237679"/>
    <lineage>
        <taxon>Bacteria</taxon>
        <taxon>Bacillati</taxon>
        <taxon>Bacillota</taxon>
        <taxon>Bacilli</taxon>
        <taxon>Bacillales</taxon>
        <taxon>Bacillaceae</taxon>
        <taxon>Lentibacillus</taxon>
    </lineage>
</organism>
<keyword evidence="2" id="KW-1185">Reference proteome</keyword>
<gene>
    <name evidence="1" type="ORF">SAMN04488072_106210</name>
</gene>
<protein>
    <recommendedName>
        <fullName evidence="3">Winged helix DNA-binding domain-containing protein</fullName>
    </recommendedName>
</protein>
<dbReference type="PANTHER" id="PTHR30528:SF0">
    <property type="entry name" value="CYTOPLASMIC PROTEIN"/>
    <property type="match status" value="1"/>
</dbReference>
<sequence>MITASITNKDGEQMKSFQTNRQAVRRFLLDTQHLLSHYEGMADPSAIKSASQMIRQLECVQLDAVASVARNQHLVLAARVPGYQPDMLNELLSQGYLFEYWANAACTIPMDDYPLFEATRIRFRNQMREELDKLGAVVDDVVEKLRLEGPLPSRSFRAADRVHGAWDHKYPRTKATSHALNLLLDTGMIRVVRREGSERFFDLTERTIPRKLLQEAENMDVSESNKALLEKYMRAYRVFDAGDARLGWQKMSAAERQAVIMKRVEDGMVIPLEIEGVRRQYYMLAEDLDRLKSHDKHLQELLSDDDPIIFLPPLDNLLWRRERLVDLFDFSYKWEVYTPKAKRRYGYYAMPILAGDRLIGRVDPGLDRENQVLTVRLLQIDPDVEVTPSLRGNLKTSLEAFAAFHGARDITVERAEQDIRIF</sequence>
<dbReference type="InterPro" id="IPR009351">
    <property type="entry name" value="AlkZ-like"/>
</dbReference>
<proteinExistence type="predicted"/>
<dbReference type="AlphaFoldDB" id="A0A1I0Y2X3"/>
<accession>A0A1I0Y2X3</accession>
<evidence type="ECO:0008006" key="3">
    <source>
        <dbReference type="Google" id="ProtNLM"/>
    </source>
</evidence>
<name>A0A1I0Y2X3_9BACI</name>
<dbReference type="PANTHER" id="PTHR30528">
    <property type="entry name" value="CYTOPLASMIC PROTEIN"/>
    <property type="match status" value="1"/>
</dbReference>
<dbReference type="Proteomes" id="UP000198642">
    <property type="component" value="Unassembled WGS sequence"/>
</dbReference>
<dbReference type="Pfam" id="PF06224">
    <property type="entry name" value="AlkZ-like"/>
    <property type="match status" value="1"/>
</dbReference>
<evidence type="ECO:0000313" key="2">
    <source>
        <dbReference type="Proteomes" id="UP000198642"/>
    </source>
</evidence>
<reference evidence="1 2" key="1">
    <citation type="submission" date="2016-10" db="EMBL/GenBank/DDBJ databases">
        <authorList>
            <person name="de Groot N.N."/>
        </authorList>
    </citation>
    <scope>NUCLEOTIDE SEQUENCE [LARGE SCALE GENOMIC DNA]</scope>
    <source>
        <strain evidence="1 2">CGMCC 1.3702</strain>
    </source>
</reference>